<dbReference type="AlphaFoldDB" id="E6MJ47"/>
<sequence>MVSEEGMMQKRKLLEGIKVIEYANFVAAPISGRVLADWGAEVIKIEAAFGDTTRAVGMQWNFPTEEDECPLFEMENAGKKGIIIDTRQPEGAQVIYDLLEDADIFLTNTRQKALDKSGLDYKTIHEKYPHIIYAHLLGYGDKGPAKDNPAFDYTAYFARGGVAASLMETGTSPCNSAAALGDHYAGMNLVAGVLAALHNKTITGEGEKVTVSLFHTAVFGLGLYVNAAQYGYNMPISRRQPPNPLNTTYKCADDKWLQLAFFQYDKWFPGFCDIVIERSDLKGSKYSTMKSVVNCVEEFVGIMEQEFVKHPIDYWCERLQKAGIPFEKLQTPVDIMKDEQCWANDFLINIKYRSGNERVMFTNPVQFPDRGTPEYVLSPKLGEHTEEVLKEIDYSDKKLAELREKKVIN</sequence>
<dbReference type="InterPro" id="IPR023606">
    <property type="entry name" value="CoA-Trfase_III_dom_1_sf"/>
</dbReference>
<organism evidence="1 2">
    <name type="scientific">Pseudoramibacter alactolyticus ATCC 23263</name>
    <dbReference type="NCBI Taxonomy" id="887929"/>
    <lineage>
        <taxon>Bacteria</taxon>
        <taxon>Bacillati</taxon>
        <taxon>Bacillota</taxon>
        <taxon>Clostridia</taxon>
        <taxon>Eubacteriales</taxon>
        <taxon>Eubacteriaceae</taxon>
        <taxon>Pseudoramibacter</taxon>
    </lineage>
</organism>
<dbReference type="InterPro" id="IPR044855">
    <property type="entry name" value="CoA-Trfase_III_dom3_sf"/>
</dbReference>
<protein>
    <submittedName>
        <fullName evidence="1">CoA-transferase family III protein</fullName>
    </submittedName>
</protein>
<dbReference type="EMBL" id="AEQN01000026">
    <property type="protein sequence ID" value="EFV00867.1"/>
    <property type="molecule type" value="Genomic_DNA"/>
</dbReference>
<dbReference type="InterPro" id="IPR050509">
    <property type="entry name" value="CoA-transferase_III"/>
</dbReference>
<dbReference type="eggNOG" id="COG1804">
    <property type="taxonomic scope" value="Bacteria"/>
</dbReference>
<dbReference type="Gene3D" id="3.30.1540.10">
    <property type="entry name" value="formyl-coa transferase, domain 3"/>
    <property type="match status" value="1"/>
</dbReference>
<reference evidence="1 2" key="1">
    <citation type="submission" date="2010-12" db="EMBL/GenBank/DDBJ databases">
        <authorList>
            <person name="Muzny D."/>
            <person name="Qin X."/>
            <person name="Deng J."/>
            <person name="Jiang H."/>
            <person name="Liu Y."/>
            <person name="Qu J."/>
            <person name="Song X.-Z."/>
            <person name="Zhang L."/>
            <person name="Thornton R."/>
            <person name="Coyle M."/>
            <person name="Francisco L."/>
            <person name="Jackson L."/>
            <person name="Javaid M."/>
            <person name="Korchina V."/>
            <person name="Kovar C."/>
            <person name="Mata R."/>
            <person name="Mathew T."/>
            <person name="Ngo R."/>
            <person name="Nguyen L."/>
            <person name="Nguyen N."/>
            <person name="Okwuonu G."/>
            <person name="Ongeri F."/>
            <person name="Pham C."/>
            <person name="Simmons D."/>
            <person name="Wilczek-Boney K."/>
            <person name="Hale W."/>
            <person name="Jakkamsetti A."/>
            <person name="Pham P."/>
            <person name="Ruth R."/>
            <person name="San Lucas F."/>
            <person name="Warren J."/>
            <person name="Zhang J."/>
            <person name="Zhao Z."/>
            <person name="Zhou C."/>
            <person name="Zhu D."/>
            <person name="Lee S."/>
            <person name="Bess C."/>
            <person name="Blankenburg K."/>
            <person name="Forbes L."/>
            <person name="Fu Q."/>
            <person name="Gubbala S."/>
            <person name="Hirani K."/>
            <person name="Jayaseelan J.C."/>
            <person name="Lara F."/>
            <person name="Munidasa M."/>
            <person name="Palculict T."/>
            <person name="Patil S."/>
            <person name="Pu L.-L."/>
            <person name="Saada N."/>
            <person name="Tang L."/>
            <person name="Weissenberger G."/>
            <person name="Zhu Y."/>
            <person name="Hemphill L."/>
            <person name="Shang Y."/>
            <person name="Youmans B."/>
            <person name="Ayvaz T."/>
            <person name="Ross M."/>
            <person name="Santibanez J."/>
            <person name="Aqrawi P."/>
            <person name="Gross S."/>
            <person name="Joshi V."/>
            <person name="Fowler G."/>
            <person name="Nazareth L."/>
            <person name="Reid J."/>
            <person name="Worley K."/>
            <person name="Petrosino J."/>
            <person name="Highlander S."/>
            <person name="Gibbs R."/>
        </authorList>
    </citation>
    <scope>NUCLEOTIDE SEQUENCE [LARGE SCALE GENOMIC DNA]</scope>
    <source>
        <strain evidence="1 2">ATCC 23263</strain>
    </source>
</reference>
<proteinExistence type="predicted"/>
<dbReference type="PANTHER" id="PTHR48228">
    <property type="entry name" value="SUCCINYL-COA--D-CITRAMALATE COA-TRANSFERASE"/>
    <property type="match status" value="1"/>
</dbReference>
<dbReference type="InterPro" id="IPR003673">
    <property type="entry name" value="CoA-Trfase_fam_III"/>
</dbReference>
<evidence type="ECO:0000313" key="1">
    <source>
        <dbReference type="EMBL" id="EFV00867.1"/>
    </source>
</evidence>
<dbReference type="SUPFAM" id="SSF89796">
    <property type="entry name" value="CoA-transferase family III (CaiB/BaiF)"/>
    <property type="match status" value="1"/>
</dbReference>
<evidence type="ECO:0000313" key="2">
    <source>
        <dbReference type="Proteomes" id="UP000004754"/>
    </source>
</evidence>
<keyword evidence="1" id="KW-0808">Transferase</keyword>
<dbReference type="Pfam" id="PF02515">
    <property type="entry name" value="CoA_transf_3"/>
    <property type="match status" value="1"/>
</dbReference>
<dbReference type="STRING" id="887929.HMP0721_2032"/>
<accession>E6MJ47</accession>
<dbReference type="Proteomes" id="UP000004754">
    <property type="component" value="Unassembled WGS sequence"/>
</dbReference>
<dbReference type="GO" id="GO:0016740">
    <property type="term" value="F:transferase activity"/>
    <property type="evidence" value="ECO:0007669"/>
    <property type="project" value="UniProtKB-KW"/>
</dbReference>
<gene>
    <name evidence="1" type="ORF">HMP0721_2032</name>
</gene>
<dbReference type="Gene3D" id="3.40.50.10540">
    <property type="entry name" value="Crotonobetainyl-coa:carnitine coa-transferase, domain 1"/>
    <property type="match status" value="1"/>
</dbReference>
<dbReference type="HOGENOM" id="CLU_033975_2_1_9"/>
<name>E6MJ47_9FIRM</name>
<keyword evidence="2" id="KW-1185">Reference proteome</keyword>
<comment type="caution">
    <text evidence="1">The sequence shown here is derived from an EMBL/GenBank/DDBJ whole genome shotgun (WGS) entry which is preliminary data.</text>
</comment>
<dbReference type="PANTHER" id="PTHR48228:SF2">
    <property type="entry name" value="E-CINNAMOYL-COA:R-PHENYLLACTATE COA TRANSFERASE LARGE SUBUNIT"/>
    <property type="match status" value="1"/>
</dbReference>